<dbReference type="InterPro" id="IPR002053">
    <property type="entry name" value="Glyco_hydro_25"/>
</dbReference>
<keyword evidence="14" id="KW-0732">Signal</keyword>
<keyword evidence="6" id="KW-0929">Antimicrobial</keyword>
<dbReference type="InterPro" id="IPR017853">
    <property type="entry name" value="GH"/>
</dbReference>
<name>A0A7S6G7S9_9PEZI</name>
<evidence type="ECO:0000256" key="12">
    <source>
        <dbReference type="ARBA" id="ARBA00073159"/>
    </source>
</evidence>
<evidence type="ECO:0000256" key="13">
    <source>
        <dbReference type="ARBA" id="ARBA00075474"/>
    </source>
</evidence>
<dbReference type="GO" id="GO:0016998">
    <property type="term" value="P:cell wall macromolecule catabolic process"/>
    <property type="evidence" value="ECO:0007669"/>
    <property type="project" value="InterPro"/>
</dbReference>
<evidence type="ECO:0000256" key="1">
    <source>
        <dbReference type="ARBA" id="ARBA00000632"/>
    </source>
</evidence>
<keyword evidence="5" id="KW-0964">Secreted</keyword>
<comment type="similarity">
    <text evidence="3">Belongs to the glycosyl hydrolase 25 family.</text>
</comment>
<dbReference type="CDD" id="cd06412">
    <property type="entry name" value="GH25_CH-type"/>
    <property type="match status" value="1"/>
</dbReference>
<dbReference type="SMART" id="SM00641">
    <property type="entry name" value="Glyco_25"/>
    <property type="match status" value="1"/>
</dbReference>
<keyword evidence="7" id="KW-0081">Bacteriolytic enzyme</keyword>
<dbReference type="AlphaFoldDB" id="A0A7S6G7S9"/>
<keyword evidence="10" id="KW-0326">Glycosidase</keyword>
<dbReference type="GO" id="GO:0003796">
    <property type="term" value="F:lysozyme activity"/>
    <property type="evidence" value="ECO:0007669"/>
    <property type="project" value="UniProtKB-EC"/>
</dbReference>
<evidence type="ECO:0000256" key="11">
    <source>
        <dbReference type="ARBA" id="ARBA00055588"/>
    </source>
</evidence>
<dbReference type="SUPFAM" id="SSF51445">
    <property type="entry name" value="(Trans)glycosidases"/>
    <property type="match status" value="1"/>
</dbReference>
<comment type="catalytic activity">
    <reaction evidence="1">
        <text>Hydrolysis of (1-&gt;4)-beta-linkages between N-acetylmuramic acid and N-acetyl-D-glucosamine residues in a peptidoglycan and between N-acetyl-D-glucosamine residues in chitodextrins.</text>
        <dbReference type="EC" id="3.2.1.17"/>
    </reaction>
</comment>
<organism evidence="15">
    <name type="scientific">Daldinia fissa</name>
    <dbReference type="NCBI Taxonomy" id="103427"/>
    <lineage>
        <taxon>Eukaryota</taxon>
        <taxon>Fungi</taxon>
        <taxon>Dikarya</taxon>
        <taxon>Ascomycota</taxon>
        <taxon>Pezizomycotina</taxon>
        <taxon>Sordariomycetes</taxon>
        <taxon>Xylariomycetidae</taxon>
        <taxon>Xylariales</taxon>
        <taxon>Hypoxylaceae</taxon>
        <taxon>Daldinia</taxon>
    </lineage>
</organism>
<evidence type="ECO:0000256" key="14">
    <source>
        <dbReference type="SAM" id="SignalP"/>
    </source>
</evidence>
<proteinExistence type="inferred from homology"/>
<evidence type="ECO:0000256" key="7">
    <source>
        <dbReference type="ARBA" id="ARBA00022638"/>
    </source>
</evidence>
<evidence type="ECO:0000256" key="8">
    <source>
        <dbReference type="ARBA" id="ARBA00022801"/>
    </source>
</evidence>
<evidence type="ECO:0000256" key="3">
    <source>
        <dbReference type="ARBA" id="ARBA00010646"/>
    </source>
</evidence>
<evidence type="ECO:0000256" key="9">
    <source>
        <dbReference type="ARBA" id="ARBA00023157"/>
    </source>
</evidence>
<dbReference type="PANTHER" id="PTHR34135">
    <property type="entry name" value="LYSOZYME"/>
    <property type="match status" value="1"/>
</dbReference>
<dbReference type="GO" id="GO:0009253">
    <property type="term" value="P:peptidoglycan catabolic process"/>
    <property type="evidence" value="ECO:0007669"/>
    <property type="project" value="InterPro"/>
</dbReference>
<evidence type="ECO:0000256" key="2">
    <source>
        <dbReference type="ARBA" id="ARBA00004613"/>
    </source>
</evidence>
<evidence type="ECO:0000313" key="15">
    <source>
        <dbReference type="EMBL" id="QNJ46235.1"/>
    </source>
</evidence>
<accession>A0A7S6G7S9</accession>
<feature type="signal peptide" evidence="14">
    <location>
        <begin position="1"/>
        <end position="20"/>
    </location>
</feature>
<dbReference type="PANTHER" id="PTHR34135:SF2">
    <property type="entry name" value="LYSOZYME"/>
    <property type="match status" value="1"/>
</dbReference>
<dbReference type="EC" id="3.2.1.17" evidence="4"/>
<dbReference type="Pfam" id="PF01183">
    <property type="entry name" value="Glyco_hydro_25"/>
    <property type="match status" value="1"/>
</dbReference>
<dbReference type="FunFam" id="3.20.20.80:FF:000060">
    <property type="entry name" value="Lysozyme M1"/>
    <property type="match status" value="1"/>
</dbReference>
<dbReference type="GO" id="GO:0042742">
    <property type="term" value="P:defense response to bacterium"/>
    <property type="evidence" value="ECO:0007669"/>
    <property type="project" value="UniProtKB-KW"/>
</dbReference>
<feature type="chain" id="PRO_5030607323" description="N,O-diacetylmuramidase" evidence="14">
    <location>
        <begin position="21"/>
        <end position="222"/>
    </location>
</feature>
<dbReference type="InterPro" id="IPR018077">
    <property type="entry name" value="Glyco_hydro_fam25_subgr"/>
</dbReference>
<sequence length="222" mass="23374">MKTFITSCLGLAGLASLALAAVPGFDISHYQSSVDFGAAYSSGARFVIIKATEGTTYQDPKFSSHYAGATNAGLIRGGYHFARPASSSGAAQATFFLAHGGGWSGDGITLPGMLDLEGDCAGLSTSAMVSWIRDFSDTYHGKTGRYPLLYTNPSWWSSCTGGSSAFVNTNPLVLARYASSPGALPGGWPYYTIWQFNDAYKYGGDSDTFNGDLTQLKKLASG</sequence>
<comment type="subcellular location">
    <subcellularLocation>
        <location evidence="2">Secreted</location>
    </subcellularLocation>
</comment>
<evidence type="ECO:0000256" key="4">
    <source>
        <dbReference type="ARBA" id="ARBA00012732"/>
    </source>
</evidence>
<keyword evidence="9" id="KW-1015">Disulfide bond</keyword>
<reference evidence="15" key="1">
    <citation type="submission" date="2019-10" db="EMBL/GenBank/DDBJ databases">
        <title>Fungal GH25 muramidases: characterisation of new family members with commercial application.</title>
        <authorList>
            <person name="Moroz O.V."/>
            <person name="Blagova E."/>
            <person name="Taylor E."/>
            <person name="Turkenburg J.P."/>
            <person name="Skov L.K."/>
            <person name="Gippert G.P."/>
            <person name="Schnorr K.M."/>
            <person name="Ming L."/>
            <person name="Ye L."/>
            <person name="Klausen M."/>
            <person name="Cohn M.T."/>
            <person name="Schmidt E.G.W."/>
            <person name="Nymand-Grarup S."/>
            <person name="Davies G.J."/>
            <person name="Wilson K.S."/>
        </authorList>
    </citation>
    <scope>NUCLEOTIDE SEQUENCE</scope>
</reference>
<dbReference type="EMBL" id="MN603130">
    <property type="protein sequence ID" value="QNJ46235.1"/>
    <property type="molecule type" value="Genomic_DNA"/>
</dbReference>
<dbReference type="PROSITE" id="PS51904">
    <property type="entry name" value="GLYCOSYL_HYDROL_F25_2"/>
    <property type="match status" value="1"/>
</dbReference>
<evidence type="ECO:0000256" key="10">
    <source>
        <dbReference type="ARBA" id="ARBA00023295"/>
    </source>
</evidence>
<dbReference type="GO" id="GO:0031640">
    <property type="term" value="P:killing of cells of another organism"/>
    <property type="evidence" value="ECO:0007669"/>
    <property type="project" value="UniProtKB-KW"/>
</dbReference>
<comment type="function">
    <text evidence="11">This enzyme has both lysozyme (acetylmuramidase) and diacetylmuramidase activities.</text>
</comment>
<keyword evidence="8" id="KW-0378">Hydrolase</keyword>
<dbReference type="GO" id="GO:0005576">
    <property type="term" value="C:extracellular region"/>
    <property type="evidence" value="ECO:0007669"/>
    <property type="project" value="UniProtKB-SubCell"/>
</dbReference>
<protein>
    <recommendedName>
        <fullName evidence="12">N,O-diacetylmuramidase</fullName>
        <ecNumber evidence="4">3.2.1.17</ecNumber>
    </recommendedName>
    <alternativeName>
        <fullName evidence="13">Lysozyme CH</fullName>
    </alternativeName>
</protein>
<evidence type="ECO:0000256" key="5">
    <source>
        <dbReference type="ARBA" id="ARBA00022525"/>
    </source>
</evidence>
<evidence type="ECO:0000256" key="6">
    <source>
        <dbReference type="ARBA" id="ARBA00022529"/>
    </source>
</evidence>
<dbReference type="GO" id="GO:0016052">
    <property type="term" value="P:carbohydrate catabolic process"/>
    <property type="evidence" value="ECO:0007669"/>
    <property type="project" value="TreeGrafter"/>
</dbReference>
<dbReference type="Gene3D" id="3.20.20.80">
    <property type="entry name" value="Glycosidases"/>
    <property type="match status" value="1"/>
</dbReference>